<evidence type="ECO:0000313" key="2">
    <source>
        <dbReference type="EMBL" id="CAD6225690.1"/>
    </source>
</evidence>
<name>A0A811NJR0_9POAL</name>
<dbReference type="EMBL" id="CAJGYO010000004">
    <property type="protein sequence ID" value="CAD6225690.1"/>
    <property type="molecule type" value="Genomic_DNA"/>
</dbReference>
<protein>
    <submittedName>
        <fullName evidence="2">Uncharacterized protein</fullName>
    </submittedName>
</protein>
<comment type="caution">
    <text evidence="2">The sequence shown here is derived from an EMBL/GenBank/DDBJ whole genome shotgun (WGS) entry which is preliminary data.</text>
</comment>
<gene>
    <name evidence="2" type="ORF">NCGR_LOCUS17677</name>
</gene>
<dbReference type="AlphaFoldDB" id="A0A811NJR0"/>
<evidence type="ECO:0000256" key="1">
    <source>
        <dbReference type="SAM" id="SignalP"/>
    </source>
</evidence>
<keyword evidence="3" id="KW-1185">Reference proteome</keyword>
<dbReference type="Proteomes" id="UP000604825">
    <property type="component" value="Unassembled WGS sequence"/>
</dbReference>
<keyword evidence="1" id="KW-0732">Signal</keyword>
<evidence type="ECO:0000313" key="3">
    <source>
        <dbReference type="Proteomes" id="UP000604825"/>
    </source>
</evidence>
<feature type="chain" id="PRO_5032856758" evidence="1">
    <location>
        <begin position="33"/>
        <end position="91"/>
    </location>
</feature>
<organism evidence="2 3">
    <name type="scientific">Miscanthus lutarioriparius</name>
    <dbReference type="NCBI Taxonomy" id="422564"/>
    <lineage>
        <taxon>Eukaryota</taxon>
        <taxon>Viridiplantae</taxon>
        <taxon>Streptophyta</taxon>
        <taxon>Embryophyta</taxon>
        <taxon>Tracheophyta</taxon>
        <taxon>Spermatophyta</taxon>
        <taxon>Magnoliopsida</taxon>
        <taxon>Liliopsida</taxon>
        <taxon>Poales</taxon>
        <taxon>Poaceae</taxon>
        <taxon>PACMAD clade</taxon>
        <taxon>Panicoideae</taxon>
        <taxon>Andropogonodae</taxon>
        <taxon>Andropogoneae</taxon>
        <taxon>Saccharinae</taxon>
        <taxon>Miscanthus</taxon>
    </lineage>
</organism>
<reference evidence="2" key="1">
    <citation type="submission" date="2020-10" db="EMBL/GenBank/DDBJ databases">
        <authorList>
            <person name="Han B."/>
            <person name="Lu T."/>
            <person name="Zhao Q."/>
            <person name="Huang X."/>
            <person name="Zhao Y."/>
        </authorList>
    </citation>
    <scope>NUCLEOTIDE SEQUENCE</scope>
</reference>
<accession>A0A811NJR0</accession>
<feature type="signal peptide" evidence="1">
    <location>
        <begin position="1"/>
        <end position="32"/>
    </location>
</feature>
<proteinExistence type="predicted"/>
<sequence length="91" mass="9505">MAALKLNNCMTTSSSLVLVLLALWATPLAVVAGDSDILTDYIIPATTNAANITGAFFTYSGLRGALALQAPENFTAAKASMAEFPALKFFC</sequence>